<proteinExistence type="predicted"/>
<reference evidence="1" key="1">
    <citation type="journal article" date="2015" name="Nature">
        <title>Complex archaea that bridge the gap between prokaryotes and eukaryotes.</title>
        <authorList>
            <person name="Spang A."/>
            <person name="Saw J.H."/>
            <person name="Jorgensen S.L."/>
            <person name="Zaremba-Niedzwiedzka K."/>
            <person name="Martijn J."/>
            <person name="Lind A.E."/>
            <person name="van Eijk R."/>
            <person name="Schleper C."/>
            <person name="Guy L."/>
            <person name="Ettema T.J."/>
        </authorList>
    </citation>
    <scope>NUCLEOTIDE SEQUENCE</scope>
</reference>
<dbReference type="InterPro" id="IPR002736">
    <property type="entry name" value="CitG"/>
</dbReference>
<comment type="caution">
    <text evidence="1">The sequence shown here is derived from an EMBL/GenBank/DDBJ whole genome shotgun (WGS) entry which is preliminary data.</text>
</comment>
<dbReference type="PANTHER" id="PTHR42280:SF1">
    <property type="entry name" value="CITG FAMILY PROTEIN"/>
    <property type="match status" value="1"/>
</dbReference>
<name>A0A0F9TDG8_9ZZZZ</name>
<evidence type="ECO:0000313" key="1">
    <source>
        <dbReference type="EMBL" id="KKN47041.1"/>
    </source>
</evidence>
<organism evidence="1">
    <name type="scientific">marine sediment metagenome</name>
    <dbReference type="NCBI Taxonomy" id="412755"/>
    <lineage>
        <taxon>unclassified sequences</taxon>
        <taxon>metagenomes</taxon>
        <taxon>ecological metagenomes</taxon>
    </lineage>
</organism>
<dbReference type="GO" id="GO:0005524">
    <property type="term" value="F:ATP binding"/>
    <property type="evidence" value="ECO:0007669"/>
    <property type="project" value="InterPro"/>
</dbReference>
<sequence length="324" mass="36605">MSREQNTLNFSIQSIDDITRSLTLASLLELSGWPKPGNIHRTKDFEVTRFEHFLAGIVAIQPNFREFCVGIYQFSYKFDTDFQFVGLGSFFYKAVRSMLKWQSGGNVLLGHILILAPLAAAATICLKTQNTNFNDFQNYLKKIIDASIVEDTVNLFKAIRLCNPGGLGKIEKYDINDEKSLNEIKADKVTLKEIFTYSKEYDLISFEYSTIFNIILNEGLPYFLKTFILYKDINIATVNTFLYLLSLHPDTLIVRKSGKAFALKVLKSASEILEYGGISSENGLNLTRRLDDELHVHKGKLNPGTTADLISGIIFCALIFGLKF</sequence>
<dbReference type="GO" id="GO:0046917">
    <property type="term" value="F:triphosphoribosyl-dephospho-CoA synthase activity"/>
    <property type="evidence" value="ECO:0007669"/>
    <property type="project" value="InterPro"/>
</dbReference>
<dbReference type="EMBL" id="LAZR01001298">
    <property type="protein sequence ID" value="KKN47041.1"/>
    <property type="molecule type" value="Genomic_DNA"/>
</dbReference>
<dbReference type="Pfam" id="PF01874">
    <property type="entry name" value="CitG"/>
    <property type="match status" value="1"/>
</dbReference>
<accession>A0A0F9TDG8</accession>
<gene>
    <name evidence="1" type="ORF">LCGC14_0666890</name>
</gene>
<evidence type="ECO:0008006" key="2">
    <source>
        <dbReference type="Google" id="ProtNLM"/>
    </source>
</evidence>
<dbReference type="Gene3D" id="1.10.4200.10">
    <property type="entry name" value="Triphosphoribosyl-dephospho-CoA protein"/>
    <property type="match status" value="1"/>
</dbReference>
<dbReference type="AlphaFoldDB" id="A0A0F9TDG8"/>
<dbReference type="PANTHER" id="PTHR42280">
    <property type="entry name" value="CITG FAMILY PROTEIN"/>
    <property type="match status" value="1"/>
</dbReference>
<protein>
    <recommendedName>
        <fullName evidence="2">Triphosphoribosyl-dephospho-CoA synthase</fullName>
    </recommendedName>
</protein>